<dbReference type="InterPro" id="IPR008471">
    <property type="entry name" value="MnmC-like_methylTransf"/>
</dbReference>
<dbReference type="EMBL" id="VOOR01000002">
    <property type="protein sequence ID" value="TXB69471.1"/>
    <property type="molecule type" value="Genomic_DNA"/>
</dbReference>
<evidence type="ECO:0000313" key="3">
    <source>
        <dbReference type="Proteomes" id="UP000321580"/>
    </source>
</evidence>
<dbReference type="GO" id="GO:0004808">
    <property type="term" value="F:tRNA (5-methylaminomethyl-2-thiouridylate)(34)-methyltransferase activity"/>
    <property type="evidence" value="ECO:0007669"/>
    <property type="project" value="InterPro"/>
</dbReference>
<sequence>MQESGIFETSDGSHSIFSTQYGVSYHSKYGAVQESRHVFLEAGLYPLFLSGAEEVAVLETGLGTGLNALLTGLEAAAQKRKVYYLGLEAYPIAPEQAKSLNYPAVLGESAAELFAAIHEMPWGKPSALSHYFTFEKQQARFEAFASAPKFDVIYFDAFAPNAQPELWGEEVLGRMYQALKPGGRLVTYCAKGAVKRCLKGLGFTIEALPGPPGKREMTRAVKPKL</sequence>
<feature type="domain" description="MnmC-like methyltransferase" evidence="1">
    <location>
        <begin position="146"/>
        <end position="223"/>
    </location>
</feature>
<comment type="caution">
    <text evidence="2">The sequence shown here is derived from an EMBL/GenBank/DDBJ whole genome shotgun (WGS) entry which is preliminary data.</text>
</comment>
<name>A0A5C6S641_9BACT</name>
<accession>A0A5C6S641</accession>
<dbReference type="Gene3D" id="3.40.50.150">
    <property type="entry name" value="Vaccinia Virus protein VP39"/>
    <property type="match status" value="1"/>
</dbReference>
<dbReference type="InterPro" id="IPR029063">
    <property type="entry name" value="SAM-dependent_MTases_sf"/>
</dbReference>
<evidence type="ECO:0000313" key="2">
    <source>
        <dbReference type="EMBL" id="TXB69471.1"/>
    </source>
</evidence>
<dbReference type="Proteomes" id="UP000321580">
    <property type="component" value="Unassembled WGS sequence"/>
</dbReference>
<keyword evidence="2" id="KW-0808">Transferase</keyword>
<dbReference type="RefSeq" id="WP_147165603.1">
    <property type="nucleotide sequence ID" value="NZ_VOOR01000002.1"/>
</dbReference>
<proteinExistence type="predicted"/>
<organism evidence="2 3">
    <name type="scientific">Phaeodactylibacter luteus</name>
    <dbReference type="NCBI Taxonomy" id="1564516"/>
    <lineage>
        <taxon>Bacteria</taxon>
        <taxon>Pseudomonadati</taxon>
        <taxon>Bacteroidota</taxon>
        <taxon>Saprospiria</taxon>
        <taxon>Saprospirales</taxon>
        <taxon>Haliscomenobacteraceae</taxon>
        <taxon>Phaeodactylibacter</taxon>
    </lineage>
</organism>
<dbReference type="AlphaFoldDB" id="A0A5C6S641"/>
<dbReference type="Pfam" id="PF05430">
    <property type="entry name" value="Methyltransf_30"/>
    <property type="match status" value="1"/>
</dbReference>
<dbReference type="SUPFAM" id="SSF53335">
    <property type="entry name" value="S-adenosyl-L-methionine-dependent methyltransferases"/>
    <property type="match status" value="1"/>
</dbReference>
<dbReference type="GO" id="GO:0016645">
    <property type="term" value="F:oxidoreductase activity, acting on the CH-NH group of donors"/>
    <property type="evidence" value="ECO:0007669"/>
    <property type="project" value="InterPro"/>
</dbReference>
<reference evidence="2 3" key="1">
    <citation type="submission" date="2019-08" db="EMBL/GenBank/DDBJ databases">
        <title>Genome of Phaeodactylibacter luteus.</title>
        <authorList>
            <person name="Bowman J.P."/>
        </authorList>
    </citation>
    <scope>NUCLEOTIDE SEQUENCE [LARGE SCALE GENOMIC DNA]</scope>
    <source>
        <strain evidence="2 3">KCTC 42180</strain>
    </source>
</reference>
<protein>
    <submittedName>
        <fullName evidence="2">tRNA (5-methylaminomethyl-2-thiouridine)(34)-methyltransferase MnmD</fullName>
    </submittedName>
</protein>
<dbReference type="NCBIfam" id="NF033855">
    <property type="entry name" value="tRNA_MNMC2"/>
    <property type="match status" value="1"/>
</dbReference>
<dbReference type="InterPro" id="IPR047785">
    <property type="entry name" value="tRNA_MNMC2"/>
</dbReference>
<evidence type="ECO:0000259" key="1">
    <source>
        <dbReference type="Pfam" id="PF05430"/>
    </source>
</evidence>
<dbReference type="PANTHER" id="PTHR39963:SF1">
    <property type="entry name" value="MNMC-LIKE METHYLTRANSFERASE DOMAIN-CONTAINING PROTEIN"/>
    <property type="match status" value="1"/>
</dbReference>
<dbReference type="GO" id="GO:0032259">
    <property type="term" value="P:methylation"/>
    <property type="evidence" value="ECO:0007669"/>
    <property type="project" value="UniProtKB-KW"/>
</dbReference>
<keyword evidence="2" id="KW-0489">Methyltransferase</keyword>
<dbReference type="OrthoDB" id="9786494at2"/>
<keyword evidence="3" id="KW-1185">Reference proteome</keyword>
<dbReference type="CDD" id="cd02440">
    <property type="entry name" value="AdoMet_MTases"/>
    <property type="match status" value="1"/>
</dbReference>
<dbReference type="PANTHER" id="PTHR39963">
    <property type="entry name" value="SLL0983 PROTEIN"/>
    <property type="match status" value="1"/>
</dbReference>
<gene>
    <name evidence="2" type="primary">mnmD</name>
    <name evidence="2" type="ORF">FRY97_01290</name>
</gene>